<organism evidence="8 9">
    <name type="scientific">Loxodonta africana</name>
    <name type="common">African elephant</name>
    <dbReference type="NCBI Taxonomy" id="9785"/>
    <lineage>
        <taxon>Eukaryota</taxon>
        <taxon>Metazoa</taxon>
        <taxon>Chordata</taxon>
        <taxon>Craniata</taxon>
        <taxon>Vertebrata</taxon>
        <taxon>Euteleostomi</taxon>
        <taxon>Mammalia</taxon>
        <taxon>Eutheria</taxon>
        <taxon>Afrotheria</taxon>
        <taxon>Proboscidea</taxon>
        <taxon>Elephantidae</taxon>
        <taxon>Loxodonta</taxon>
    </lineage>
</organism>
<keyword evidence="4" id="KW-0325">Glycoprotein</keyword>
<keyword evidence="9" id="KW-1185">Reference proteome</keyword>
<dbReference type="HOGENOM" id="CLU_092661_0_0_1"/>
<evidence type="ECO:0000313" key="8">
    <source>
        <dbReference type="Ensembl" id="ENSLAFP00000005045.2"/>
    </source>
</evidence>
<comment type="similarity">
    <text evidence="1">Belongs to the EGF-CFC (Cripto-1/FRL1/Cryptic) family.</text>
</comment>
<dbReference type="Ensembl" id="ENSLAFT00000006015.2">
    <property type="protein sequence ID" value="ENSLAFP00000005045.2"/>
    <property type="gene ID" value="ENSLAFG00000006015.2"/>
</dbReference>
<dbReference type="PROSITE" id="PS50026">
    <property type="entry name" value="EGF_3"/>
    <property type="match status" value="1"/>
</dbReference>
<dbReference type="GO" id="GO:0007165">
    <property type="term" value="P:signal transduction"/>
    <property type="evidence" value="ECO:0007669"/>
    <property type="project" value="UniProtKB-ARBA"/>
</dbReference>
<keyword evidence="3 5" id="KW-1015">Disulfide bond</keyword>
<keyword evidence="2 5" id="KW-0245">EGF-like domain</keyword>
<dbReference type="FunCoup" id="G3SXC4">
    <property type="interactions" value="3"/>
</dbReference>
<evidence type="ECO:0000256" key="2">
    <source>
        <dbReference type="ARBA" id="ARBA00022536"/>
    </source>
</evidence>
<evidence type="ECO:0000256" key="5">
    <source>
        <dbReference type="PROSITE-ProRule" id="PRU00076"/>
    </source>
</evidence>
<reference evidence="8" key="2">
    <citation type="submission" date="2025-08" db="UniProtKB">
        <authorList>
            <consortium name="Ensembl"/>
        </authorList>
    </citation>
    <scope>IDENTIFICATION</scope>
    <source>
        <strain evidence="8">Isolate ISIS603380</strain>
    </source>
</reference>
<feature type="disulfide bond" evidence="5">
    <location>
        <begin position="102"/>
        <end position="111"/>
    </location>
</feature>
<dbReference type="Proteomes" id="UP000007646">
    <property type="component" value="Unassembled WGS sequence"/>
</dbReference>
<dbReference type="FunFam" id="2.10.25.10:FF:000421">
    <property type="entry name" value="Teratocarcinoma-derived growth factor"/>
    <property type="match status" value="1"/>
</dbReference>
<dbReference type="eggNOG" id="KOG1217">
    <property type="taxonomic scope" value="Eukaryota"/>
</dbReference>
<name>G3SXC4_LOXAF</name>
<dbReference type="SUPFAM" id="SSF57196">
    <property type="entry name" value="EGF/Laminin"/>
    <property type="match status" value="2"/>
</dbReference>
<dbReference type="OMA" id="PGSCDPK"/>
<comment type="caution">
    <text evidence="5">Lacks conserved residue(s) required for the propagation of feature annotation.</text>
</comment>
<dbReference type="STRING" id="9785.ENSLAFP00000005045"/>
<evidence type="ECO:0000259" key="7">
    <source>
        <dbReference type="PROSITE" id="PS50026"/>
    </source>
</evidence>
<dbReference type="AlphaFoldDB" id="G3SXC4"/>
<protein>
    <recommendedName>
        <fullName evidence="7">EGF-like domain-containing protein</fullName>
    </recommendedName>
</protein>
<sequence length="184" mass="20533">YSRLLFMISLALQIIHLGKSYQREKHKGGKEEINNATTQKFQQKTLHWTWTLNNFSEANGSAQGWRRPPDSPGFRRTPTGVSTQSSCCRNGGTCVLGSFCVCPAHFTGRRCEHDPKRSECGAHAHGAWTVRGCRLCRCVYGALHCLPRQTPGPCDLKDFLTSHSNGLSSQHTLSFLILLPCFLL</sequence>
<feature type="chain" id="PRO_5003454389" description="EGF-like domain-containing protein" evidence="6">
    <location>
        <begin position="21"/>
        <end position="184"/>
    </location>
</feature>
<dbReference type="Gene3D" id="2.10.25.10">
    <property type="entry name" value="Laminin"/>
    <property type="match status" value="1"/>
</dbReference>
<reference evidence="8 9" key="1">
    <citation type="submission" date="2009-06" db="EMBL/GenBank/DDBJ databases">
        <title>The Genome Sequence of Loxodonta africana (African elephant).</title>
        <authorList>
            <person name="Di Palma F."/>
            <person name="Heiman D."/>
            <person name="Young S."/>
            <person name="Johnson J."/>
            <person name="Lander E.S."/>
            <person name="Lindblad-Toh K."/>
        </authorList>
    </citation>
    <scope>NUCLEOTIDE SEQUENCE [LARGE SCALE GENOMIC DNA]</scope>
    <source>
        <strain evidence="8 9">Isolate ISIS603380</strain>
    </source>
</reference>
<dbReference type="InterPro" id="IPR019011">
    <property type="entry name" value="Cryptic/Cripto_CFC-dom"/>
</dbReference>
<dbReference type="GeneTree" id="ENSGT00940000162302"/>
<dbReference type="PROSITE" id="PS00022">
    <property type="entry name" value="EGF_1"/>
    <property type="match status" value="1"/>
</dbReference>
<feature type="signal peptide" evidence="6">
    <location>
        <begin position="1"/>
        <end position="20"/>
    </location>
</feature>
<accession>G3SXC4</accession>
<dbReference type="InterPro" id="IPR000742">
    <property type="entry name" value="EGF"/>
</dbReference>
<evidence type="ECO:0000256" key="4">
    <source>
        <dbReference type="ARBA" id="ARBA00023180"/>
    </source>
</evidence>
<evidence type="ECO:0000256" key="3">
    <source>
        <dbReference type="ARBA" id="ARBA00023157"/>
    </source>
</evidence>
<dbReference type="CDD" id="cd00054">
    <property type="entry name" value="EGF_CA"/>
    <property type="match status" value="1"/>
</dbReference>
<dbReference type="Pfam" id="PF09443">
    <property type="entry name" value="CFC"/>
    <property type="match status" value="1"/>
</dbReference>
<dbReference type="InParanoid" id="G3SXC4"/>
<evidence type="ECO:0000256" key="6">
    <source>
        <dbReference type="SAM" id="SignalP"/>
    </source>
</evidence>
<proteinExistence type="inferred from homology"/>
<reference evidence="8" key="3">
    <citation type="submission" date="2025-09" db="UniProtKB">
        <authorList>
            <consortium name="Ensembl"/>
        </authorList>
    </citation>
    <scope>IDENTIFICATION</scope>
    <source>
        <strain evidence="8">Isolate ISIS603380</strain>
    </source>
</reference>
<evidence type="ECO:0000313" key="9">
    <source>
        <dbReference type="Proteomes" id="UP000007646"/>
    </source>
</evidence>
<keyword evidence="6" id="KW-0732">Signal</keyword>
<evidence type="ECO:0000256" key="1">
    <source>
        <dbReference type="ARBA" id="ARBA00007384"/>
    </source>
</evidence>
<feature type="domain" description="EGF-like" evidence="7">
    <location>
        <begin position="79"/>
        <end position="112"/>
    </location>
</feature>